<dbReference type="AlphaFoldDB" id="A0A2T3JMD7"/>
<accession>A0A2T3JMD7</accession>
<gene>
    <name evidence="1" type="ORF">C9J12_05575</name>
</gene>
<comment type="caution">
    <text evidence="1">The sequence shown here is derived from an EMBL/GenBank/DDBJ whole genome shotgun (WGS) entry which is preliminary data.</text>
</comment>
<name>A0A2T3JMD7_9GAMM</name>
<dbReference type="RefSeq" id="WP_107241816.1">
    <property type="nucleotide sequence ID" value="NZ_PYMJ01000004.1"/>
</dbReference>
<dbReference type="EMBL" id="PYMJ01000004">
    <property type="protein sequence ID" value="PSU50203.1"/>
    <property type="molecule type" value="Genomic_DNA"/>
</dbReference>
<reference evidence="1 2" key="1">
    <citation type="submission" date="2018-01" db="EMBL/GenBank/DDBJ databases">
        <title>Whole genome sequencing of Histamine producing bacteria.</title>
        <authorList>
            <person name="Butler K."/>
        </authorList>
    </citation>
    <scope>NUCLEOTIDE SEQUENCE [LARGE SCALE GENOMIC DNA]</scope>
    <source>
        <strain evidence="1 2">JCM 12947</strain>
    </source>
</reference>
<keyword evidence="2" id="KW-1185">Reference proteome</keyword>
<evidence type="ECO:0000313" key="1">
    <source>
        <dbReference type="EMBL" id="PSU50203.1"/>
    </source>
</evidence>
<protein>
    <recommendedName>
        <fullName evidence="3">RES domain-containing protein</fullName>
    </recommendedName>
</protein>
<sequence>MLPMNEWLKYVDITELNDKICSFRELDFKKLTYRDIQKEISNVISFNTPRGNYTLLAPTNSSYPVNTRFYRVRNIKEGDTTLPLNSMSTVADCWEPPKKVVKPGRLNRQHEPLLYTSPIFPDNAVEELKIVDDKLFSLIVYEAVKPIKVTCIAFPPLIEGLTKDDALKLEMIQDFLKHEFIRDVDNGDEYLYRISESITKDYFDLRHISQDAWCYPSIAKQGGYNVSFRPNKKQKLKLVGVQIASIKRDDNGHRFEVKAIAKDSGDGLNLSYHEMGSPEQEDLFPEISPTKI</sequence>
<evidence type="ECO:0008006" key="3">
    <source>
        <dbReference type="Google" id="ProtNLM"/>
    </source>
</evidence>
<organism evidence="1 2">
    <name type="scientific">Photobacterium frigidiphilum</name>
    <dbReference type="NCBI Taxonomy" id="264736"/>
    <lineage>
        <taxon>Bacteria</taxon>
        <taxon>Pseudomonadati</taxon>
        <taxon>Pseudomonadota</taxon>
        <taxon>Gammaproteobacteria</taxon>
        <taxon>Vibrionales</taxon>
        <taxon>Vibrionaceae</taxon>
        <taxon>Photobacterium</taxon>
    </lineage>
</organism>
<proteinExistence type="predicted"/>
<evidence type="ECO:0000313" key="2">
    <source>
        <dbReference type="Proteomes" id="UP000240987"/>
    </source>
</evidence>
<dbReference type="Proteomes" id="UP000240987">
    <property type="component" value="Unassembled WGS sequence"/>
</dbReference>